<comment type="caution">
    <text evidence="2">The sequence shown here is derived from an EMBL/GenBank/DDBJ whole genome shotgun (WGS) entry which is preliminary data.</text>
</comment>
<evidence type="ECO:0000259" key="1">
    <source>
        <dbReference type="Pfam" id="PF00535"/>
    </source>
</evidence>
<dbReference type="Pfam" id="PF00535">
    <property type="entry name" value="Glycos_transf_2"/>
    <property type="match status" value="1"/>
</dbReference>
<feature type="domain" description="Glycosyltransferase 2-like" evidence="1">
    <location>
        <begin position="4"/>
        <end position="161"/>
    </location>
</feature>
<protein>
    <recommendedName>
        <fullName evidence="1">Glycosyltransferase 2-like domain-containing protein</fullName>
    </recommendedName>
</protein>
<name>A0A1F5YIS1_9BACT</name>
<organism evidence="2 3">
    <name type="scientific">Candidatus Gottesmanbacteria bacterium RBG_16_38_7b</name>
    <dbReference type="NCBI Taxonomy" id="1798372"/>
    <lineage>
        <taxon>Bacteria</taxon>
        <taxon>Candidatus Gottesmaniibacteriota</taxon>
    </lineage>
</organism>
<dbReference type="InterPro" id="IPR029044">
    <property type="entry name" value="Nucleotide-diphossugar_trans"/>
</dbReference>
<dbReference type="Proteomes" id="UP000177396">
    <property type="component" value="Unassembled WGS sequence"/>
</dbReference>
<dbReference type="InterPro" id="IPR001173">
    <property type="entry name" value="Glyco_trans_2-like"/>
</dbReference>
<evidence type="ECO:0000313" key="3">
    <source>
        <dbReference type="Proteomes" id="UP000177396"/>
    </source>
</evidence>
<evidence type="ECO:0000313" key="2">
    <source>
        <dbReference type="EMBL" id="OGG00098.1"/>
    </source>
</evidence>
<dbReference type="EMBL" id="MFJB01000034">
    <property type="protein sequence ID" value="OGG00098.1"/>
    <property type="molecule type" value="Genomic_DNA"/>
</dbReference>
<dbReference type="Gene3D" id="3.90.550.10">
    <property type="entry name" value="Spore Coat Polysaccharide Biosynthesis Protein SpsA, Chain A"/>
    <property type="match status" value="1"/>
</dbReference>
<dbReference type="SUPFAM" id="SSF53448">
    <property type="entry name" value="Nucleotide-diphospho-sugar transferases"/>
    <property type="match status" value="1"/>
</dbReference>
<dbReference type="AlphaFoldDB" id="A0A1F5YIS1"/>
<gene>
    <name evidence="2" type="ORF">A2153_01870</name>
</gene>
<reference evidence="2 3" key="1">
    <citation type="journal article" date="2016" name="Nat. Commun.">
        <title>Thousands of microbial genomes shed light on interconnected biogeochemical processes in an aquifer system.</title>
        <authorList>
            <person name="Anantharaman K."/>
            <person name="Brown C.T."/>
            <person name="Hug L.A."/>
            <person name="Sharon I."/>
            <person name="Castelle C.J."/>
            <person name="Probst A.J."/>
            <person name="Thomas B.C."/>
            <person name="Singh A."/>
            <person name="Wilkins M.J."/>
            <person name="Karaoz U."/>
            <person name="Brodie E.L."/>
            <person name="Williams K.H."/>
            <person name="Hubbard S.S."/>
            <person name="Banfield J.F."/>
        </authorList>
    </citation>
    <scope>NUCLEOTIDE SEQUENCE [LARGE SCALE GENOMIC DNA]</scope>
</reference>
<dbReference type="PANTHER" id="PTHR43179:SF7">
    <property type="entry name" value="RHAMNOSYLTRANSFERASE WBBL"/>
    <property type="match status" value="1"/>
</dbReference>
<sequence length="276" mass="31702">MKISVVIPNYNGRLLLEKNLPLVIKYSPGAQIIVVDDASDDDSVAFLTQKYPQVKVIKKNKNTGFSSSVNLGAKEAAGELIVLFNTDVIPRKNYLQPLLSYFKDPRNFAVGMLQESHENGRIVLRGRGEGEFKRGFLVHRRGEVDKNSTLWVSGGAGIFRKTVWDKLGGLKEIYDPFYWEDIDISYRAIKAGYRIYFEKKSIIVHEQIKGSIRTKYTPSQIKTIAYRNQFLFVWLNYGVFKLLRHILWLPVNLLNVREFEFYKGFISALVKILTSP</sequence>
<dbReference type="PANTHER" id="PTHR43179">
    <property type="entry name" value="RHAMNOSYLTRANSFERASE WBBL"/>
    <property type="match status" value="1"/>
</dbReference>
<accession>A0A1F5YIS1</accession>
<proteinExistence type="predicted"/>